<dbReference type="GO" id="GO:0060828">
    <property type="term" value="P:regulation of canonical Wnt signaling pathway"/>
    <property type="evidence" value="ECO:0007669"/>
    <property type="project" value="TreeGrafter"/>
</dbReference>
<feature type="region of interest" description="Disordered" evidence="11">
    <location>
        <begin position="776"/>
        <end position="798"/>
    </location>
</feature>
<dbReference type="Gene3D" id="2.60.40.10">
    <property type="entry name" value="Immunoglobulins"/>
    <property type="match status" value="7"/>
</dbReference>
<feature type="domain" description="Ig-like" evidence="15">
    <location>
        <begin position="10"/>
        <end position="110"/>
    </location>
</feature>
<keyword evidence="8" id="KW-0325">Glycoprotein</keyword>
<dbReference type="InterPro" id="IPR020635">
    <property type="entry name" value="Tyr_kinase_cat_dom"/>
</dbReference>
<evidence type="ECO:0000256" key="9">
    <source>
        <dbReference type="ARBA" id="ARBA00023319"/>
    </source>
</evidence>
<dbReference type="InterPro" id="IPR013098">
    <property type="entry name" value="Ig_I-set"/>
</dbReference>
<dbReference type="InterPro" id="IPR003599">
    <property type="entry name" value="Ig_sub"/>
</dbReference>
<evidence type="ECO:0000256" key="11">
    <source>
        <dbReference type="SAM" id="MobiDB-lite"/>
    </source>
</evidence>
<evidence type="ECO:0000256" key="3">
    <source>
        <dbReference type="ARBA" id="ARBA00022692"/>
    </source>
</evidence>
<dbReference type="GO" id="GO:0007156">
    <property type="term" value="P:homophilic cell adhesion via plasma membrane adhesion molecules"/>
    <property type="evidence" value="ECO:0007669"/>
    <property type="project" value="TreeGrafter"/>
</dbReference>
<dbReference type="SUPFAM" id="SSF56112">
    <property type="entry name" value="Protein kinase-like (PK-like)"/>
    <property type="match status" value="1"/>
</dbReference>
<dbReference type="CDD" id="cd00096">
    <property type="entry name" value="Ig"/>
    <property type="match status" value="2"/>
</dbReference>
<evidence type="ECO:0000313" key="17">
    <source>
        <dbReference type="RefSeq" id="XP_055878197.1"/>
    </source>
</evidence>
<dbReference type="InterPro" id="IPR007110">
    <property type="entry name" value="Ig-like_dom"/>
</dbReference>
<protein>
    <recommendedName>
        <fullName evidence="2">receptor protein-tyrosine kinase</fullName>
        <ecNumber evidence="2">2.7.10.1</ecNumber>
    </recommendedName>
</protein>
<dbReference type="Pfam" id="PF07714">
    <property type="entry name" value="PK_Tyr_Ser-Thr"/>
    <property type="match status" value="1"/>
</dbReference>
<evidence type="ECO:0000256" key="10">
    <source>
        <dbReference type="PROSITE-ProRule" id="PRU10141"/>
    </source>
</evidence>
<feature type="domain" description="Ig-like" evidence="15">
    <location>
        <begin position="214"/>
        <end position="300"/>
    </location>
</feature>
<dbReference type="GO" id="GO:0005524">
    <property type="term" value="F:ATP binding"/>
    <property type="evidence" value="ECO:0007669"/>
    <property type="project" value="UniProtKB-UniRule"/>
</dbReference>
<dbReference type="GO" id="GO:0007411">
    <property type="term" value="P:axon guidance"/>
    <property type="evidence" value="ECO:0007669"/>
    <property type="project" value="TreeGrafter"/>
</dbReference>
<dbReference type="FunFam" id="2.60.40.10:FF:000032">
    <property type="entry name" value="palladin isoform X1"/>
    <property type="match status" value="2"/>
</dbReference>
<feature type="signal peptide" evidence="13">
    <location>
        <begin position="1"/>
        <end position="18"/>
    </location>
</feature>
<dbReference type="PANTHER" id="PTHR10075:SF100">
    <property type="entry name" value="FASCICLIN-2"/>
    <property type="match status" value="1"/>
</dbReference>
<keyword evidence="10" id="KW-0547">Nucleotide-binding</keyword>
<keyword evidence="10" id="KW-0067">ATP-binding</keyword>
<reference evidence="17" key="1">
    <citation type="submission" date="2025-08" db="UniProtKB">
        <authorList>
            <consortium name="RefSeq"/>
        </authorList>
    </citation>
    <scope>IDENTIFICATION</scope>
</reference>
<dbReference type="AlphaFoldDB" id="A0A9W2ZT17"/>
<keyword evidence="13" id="KW-0732">Signal</keyword>
<evidence type="ECO:0000256" key="6">
    <source>
        <dbReference type="ARBA" id="ARBA00023157"/>
    </source>
</evidence>
<keyword evidence="5 12" id="KW-0472">Membrane</keyword>
<dbReference type="InterPro" id="IPR011009">
    <property type="entry name" value="Kinase-like_dom_sf"/>
</dbReference>
<dbReference type="PROSITE" id="PS00109">
    <property type="entry name" value="PROTEIN_KINASE_TYR"/>
    <property type="match status" value="1"/>
</dbReference>
<dbReference type="InterPro" id="IPR017441">
    <property type="entry name" value="Protein_kinase_ATP_BS"/>
</dbReference>
<dbReference type="PROSITE" id="PS00107">
    <property type="entry name" value="PROTEIN_KINASE_ATP"/>
    <property type="match status" value="1"/>
</dbReference>
<dbReference type="PROSITE" id="PS50835">
    <property type="entry name" value="IG_LIKE"/>
    <property type="match status" value="6"/>
</dbReference>
<dbReference type="SUPFAM" id="SSF48726">
    <property type="entry name" value="Immunoglobulin"/>
    <property type="match status" value="7"/>
</dbReference>
<dbReference type="PROSITE" id="PS50011">
    <property type="entry name" value="PROTEIN_KINASE_DOM"/>
    <property type="match status" value="1"/>
</dbReference>
<proteinExistence type="predicted"/>
<dbReference type="InterPro" id="IPR008266">
    <property type="entry name" value="Tyr_kinase_AS"/>
</dbReference>
<evidence type="ECO:0000256" key="12">
    <source>
        <dbReference type="SAM" id="Phobius"/>
    </source>
</evidence>
<organism evidence="16 17">
    <name type="scientific">Biomphalaria glabrata</name>
    <name type="common">Bloodfluke planorb</name>
    <name type="synonym">Freshwater snail</name>
    <dbReference type="NCBI Taxonomy" id="6526"/>
    <lineage>
        <taxon>Eukaryota</taxon>
        <taxon>Metazoa</taxon>
        <taxon>Spiralia</taxon>
        <taxon>Lophotrochozoa</taxon>
        <taxon>Mollusca</taxon>
        <taxon>Gastropoda</taxon>
        <taxon>Heterobranchia</taxon>
        <taxon>Euthyneura</taxon>
        <taxon>Panpulmonata</taxon>
        <taxon>Hygrophila</taxon>
        <taxon>Lymnaeoidea</taxon>
        <taxon>Planorbidae</taxon>
        <taxon>Biomphalaria</taxon>
    </lineage>
</organism>
<dbReference type="Gene3D" id="3.30.200.20">
    <property type="entry name" value="Phosphorylase Kinase, domain 1"/>
    <property type="match status" value="1"/>
</dbReference>
<evidence type="ECO:0000256" key="1">
    <source>
        <dbReference type="ARBA" id="ARBA00004167"/>
    </source>
</evidence>
<dbReference type="Proteomes" id="UP001165740">
    <property type="component" value="Chromosome 3"/>
</dbReference>
<dbReference type="SMART" id="SM00408">
    <property type="entry name" value="IGc2"/>
    <property type="match status" value="6"/>
</dbReference>
<dbReference type="OMA" id="SHLHIEA"/>
<dbReference type="InterPro" id="IPR036179">
    <property type="entry name" value="Ig-like_dom_sf"/>
</dbReference>
<keyword evidence="4 12" id="KW-1133">Transmembrane helix</keyword>
<evidence type="ECO:0000256" key="5">
    <source>
        <dbReference type="ARBA" id="ARBA00023136"/>
    </source>
</evidence>
<feature type="compositionally biased region" description="Low complexity" evidence="11">
    <location>
        <begin position="786"/>
        <end position="798"/>
    </location>
</feature>
<dbReference type="Gene3D" id="1.10.510.10">
    <property type="entry name" value="Transferase(Phosphotransferase) domain 1"/>
    <property type="match status" value="1"/>
</dbReference>
<keyword evidence="16" id="KW-1185">Reference proteome</keyword>
<gene>
    <name evidence="17" type="primary">LOC106066198</name>
</gene>
<sequence length="1122" mass="126384">MASWIYLLLSSVVMLTRAQDTFYFNIKPQNKEAVEGTETRLHCDVSDRRHIYFQWTQAGKPIVNTTRKYQEDSNLRILRVLRGQDEGPFQCVATNYTTGFSLQSQEAYITIRWIDEKSYVVLKRPRKEEVATGMELNLKCQVSGNPEPTILWYHNKFRLFNTQKVKIMDNGQKLRMVNITGADNGVYSCRAENVAGAVDSTDNFVLNVAADGAPKLKTDLFTPFILALKHKDARLDCPFEGAIRIDWFSNYEKLSNSSRHEVYPNGSLYFPKVREADEGNYRCEGLSMTSPAQTFTAELALADLDDITPMNFEPRLMMSYPIVMPVQERFEIKVFPPVGRPQPVYRWLDRNDRVILETGRIHVSGPNLVFDSPQEMDSGNYTFVANNTSGEKKQSVWVIVSVPPIISRHPQSITMEEDKAAVFNCQVAGTPHPVTSILWQKDGVPLPLGSKHFKIHTKDGVLNITSVRGSDEGNYVCIANTTGHRVQLSTPGFLRVTRKLKFNPPLDEVYNLELDKPASIVCRAEALTPPKIQWIKENFGKTGKDQFKIPDHATEDKGTLHFPKVLKSDEGKYRCVASQTQQGFIEAIVIIKVVVKPTFSTRPPNMTTAFEGQPMMLHCVAVGDPNPQILWDKDGRYLPAVRAVPGVASSNRYTIFPNGTLLLDKVLIEDKGRYGCTANNTAGQIRAEFHLIISEPLEKEESFDMTKTVIIAVCSAGAYLVLVIGLTAYCSYRLLMQRKNRKQLLNSKNLKLGTGEFHHHREQHELLMKDRDSGLQFRSDSDNRSHVSGMSSHQSQSSASASAAASHITATVAAAATARCQAAGLDKFHFPRQELQTLGIIGKGQFGDVFLAKARGICSMEPATLVVVKSLLVKGEATTMEFYNEMEMYSKLEHPNVVRLLGVCREVEPLFMITEYCDWGDLKQFLLATRNDNGRRNMTLRVPPLSSLQKLKMCQQVALGMEYLAGYKYIHRDVAARNILLTSRLDLKVCSLSLNKDVYASEYYLHPAKQTLVPLRWLPPEALRDSEYSFHTDIWSYGIFMWEVFHLCDLPYRLLGDEELFKSLCGAGVGANTLPLLDFAEHFPTQVKDIIRQCCMMPQSNRPTFSDLVVTLGHLLTNGDCV</sequence>
<dbReference type="GO" id="GO:0098632">
    <property type="term" value="F:cell-cell adhesion mediator activity"/>
    <property type="evidence" value="ECO:0007669"/>
    <property type="project" value="TreeGrafter"/>
</dbReference>
<dbReference type="InterPro" id="IPR013783">
    <property type="entry name" value="Ig-like_fold"/>
</dbReference>
<feature type="transmembrane region" description="Helical" evidence="12">
    <location>
        <begin position="709"/>
        <end position="732"/>
    </location>
</feature>
<keyword evidence="7" id="KW-0675">Receptor</keyword>
<dbReference type="InterPro" id="IPR003598">
    <property type="entry name" value="Ig_sub2"/>
</dbReference>
<feature type="domain" description="Ig-like" evidence="15">
    <location>
        <begin position="117"/>
        <end position="205"/>
    </location>
</feature>
<feature type="domain" description="Ig-like" evidence="15">
    <location>
        <begin position="404"/>
        <end position="489"/>
    </location>
</feature>
<dbReference type="SMART" id="SM00219">
    <property type="entry name" value="TyrKc"/>
    <property type="match status" value="1"/>
</dbReference>
<evidence type="ECO:0000259" key="14">
    <source>
        <dbReference type="PROSITE" id="PS50011"/>
    </source>
</evidence>
<keyword evidence="6" id="KW-1015">Disulfide bond</keyword>
<dbReference type="GO" id="GO:0004714">
    <property type="term" value="F:transmembrane receptor protein tyrosine kinase activity"/>
    <property type="evidence" value="ECO:0007669"/>
    <property type="project" value="UniProtKB-EC"/>
</dbReference>
<feature type="compositionally biased region" description="Basic and acidic residues" evidence="11">
    <location>
        <begin position="776"/>
        <end position="785"/>
    </location>
</feature>
<evidence type="ECO:0000256" key="4">
    <source>
        <dbReference type="ARBA" id="ARBA00022989"/>
    </source>
</evidence>
<feature type="domain" description="Ig-like" evidence="15">
    <location>
        <begin position="597"/>
        <end position="694"/>
    </location>
</feature>
<evidence type="ECO:0000259" key="15">
    <source>
        <dbReference type="PROSITE" id="PS50835"/>
    </source>
</evidence>
<dbReference type="InterPro" id="IPR001245">
    <property type="entry name" value="Ser-Thr/Tyr_kinase_cat_dom"/>
</dbReference>
<dbReference type="GO" id="GO:0030424">
    <property type="term" value="C:axon"/>
    <property type="evidence" value="ECO:0007669"/>
    <property type="project" value="TreeGrafter"/>
</dbReference>
<keyword evidence="3 12" id="KW-0812">Transmembrane</keyword>
<evidence type="ECO:0000256" key="2">
    <source>
        <dbReference type="ARBA" id="ARBA00011902"/>
    </source>
</evidence>
<dbReference type="GO" id="GO:0005886">
    <property type="term" value="C:plasma membrane"/>
    <property type="evidence" value="ECO:0007669"/>
    <property type="project" value="TreeGrafter"/>
</dbReference>
<feature type="domain" description="Ig-like" evidence="15">
    <location>
        <begin position="504"/>
        <end position="586"/>
    </location>
</feature>
<dbReference type="FunFam" id="2.60.40.10:FF:000107">
    <property type="entry name" value="Myosin, light chain kinase a"/>
    <property type="match status" value="1"/>
</dbReference>
<comment type="subcellular location">
    <subcellularLocation>
        <location evidence="1">Membrane</location>
        <topology evidence="1">Single-pass membrane protein</topology>
    </subcellularLocation>
</comment>
<dbReference type="GO" id="GO:0070593">
    <property type="term" value="P:dendrite self-avoidance"/>
    <property type="evidence" value="ECO:0007669"/>
    <property type="project" value="TreeGrafter"/>
</dbReference>
<dbReference type="InterPro" id="IPR000719">
    <property type="entry name" value="Prot_kinase_dom"/>
</dbReference>
<dbReference type="RefSeq" id="XP_055878197.1">
    <property type="nucleotide sequence ID" value="XM_056022222.1"/>
</dbReference>
<feature type="binding site" evidence="10">
    <location>
        <position position="869"/>
    </location>
    <ligand>
        <name>ATP</name>
        <dbReference type="ChEBI" id="CHEBI:30616"/>
    </ligand>
</feature>
<feature type="chain" id="PRO_5040851736" description="receptor protein-tyrosine kinase" evidence="13">
    <location>
        <begin position="19"/>
        <end position="1122"/>
    </location>
</feature>
<feature type="domain" description="Protein kinase" evidence="14">
    <location>
        <begin position="835"/>
        <end position="1117"/>
    </location>
</feature>
<evidence type="ECO:0000313" key="16">
    <source>
        <dbReference type="Proteomes" id="UP001165740"/>
    </source>
</evidence>
<dbReference type="OrthoDB" id="2413561at2759"/>
<name>A0A9W2ZT17_BIOGL</name>
<accession>A0A9W2ZT17</accession>
<dbReference type="PANTHER" id="PTHR10075">
    <property type="entry name" value="BASIGIN RELATED"/>
    <property type="match status" value="1"/>
</dbReference>
<dbReference type="Pfam" id="PF13927">
    <property type="entry name" value="Ig_3"/>
    <property type="match status" value="4"/>
</dbReference>
<evidence type="ECO:0000256" key="7">
    <source>
        <dbReference type="ARBA" id="ARBA00023170"/>
    </source>
</evidence>
<evidence type="ECO:0000256" key="13">
    <source>
        <dbReference type="SAM" id="SignalP"/>
    </source>
</evidence>
<dbReference type="Pfam" id="PF07679">
    <property type="entry name" value="I-set"/>
    <property type="match status" value="2"/>
</dbReference>
<keyword evidence="9" id="KW-0393">Immunoglobulin domain</keyword>
<dbReference type="PRINTS" id="PR00109">
    <property type="entry name" value="TYRKINASE"/>
</dbReference>
<dbReference type="EC" id="2.7.10.1" evidence="2"/>
<dbReference type="SMART" id="SM00409">
    <property type="entry name" value="IG"/>
    <property type="match status" value="7"/>
</dbReference>
<evidence type="ECO:0000256" key="8">
    <source>
        <dbReference type="ARBA" id="ARBA00023180"/>
    </source>
</evidence>
<dbReference type="GeneID" id="106066198"/>